<dbReference type="RefSeq" id="WP_241549970.1">
    <property type="nucleotide sequence ID" value="NZ_JANCNS010000001.1"/>
</dbReference>
<protein>
    <recommendedName>
        <fullName evidence="3">Glycosyltransferase involved in cell wall biosynthesis</fullName>
    </recommendedName>
</protein>
<dbReference type="SUPFAM" id="SSF53756">
    <property type="entry name" value="UDP-Glycosyltransferase/glycogen phosphorylase"/>
    <property type="match status" value="1"/>
</dbReference>
<evidence type="ECO:0000313" key="1">
    <source>
        <dbReference type="EMBL" id="MCP9199574.1"/>
    </source>
</evidence>
<reference evidence="1" key="1">
    <citation type="submission" date="2022-07" db="EMBL/GenBank/DDBJ databases">
        <title>Gramela sediminis sp. nov., isolated from deep-sea sediment of the Indian Ocean.</title>
        <authorList>
            <person name="Shi H."/>
        </authorList>
    </citation>
    <scope>NUCLEOTIDE SEQUENCE</scope>
    <source>
        <strain evidence="1">GC03-9</strain>
    </source>
</reference>
<comment type="caution">
    <text evidence="1">The sequence shown here is derived from an EMBL/GenBank/DDBJ whole genome shotgun (WGS) entry which is preliminary data.</text>
</comment>
<dbReference type="AlphaFoldDB" id="A0A9X2KWL9"/>
<organism evidence="1 2">
    <name type="scientific">Christiangramia oceanisediminis</name>
    <dbReference type="NCBI Taxonomy" id="2920386"/>
    <lineage>
        <taxon>Bacteria</taxon>
        <taxon>Pseudomonadati</taxon>
        <taxon>Bacteroidota</taxon>
        <taxon>Flavobacteriia</taxon>
        <taxon>Flavobacteriales</taxon>
        <taxon>Flavobacteriaceae</taxon>
        <taxon>Christiangramia</taxon>
    </lineage>
</organism>
<sequence length="380" mass="43284">MIKIVFLCGCLEPGKNGVGDYVISLADGLIQNKVPVAILALNDHYVKEITSQVINKGKSEINTLRINHSLDSKRRKKIAKEWIAKLDPEWLSLQFVPYSFNKKGIPVFLGNMLKNIGTGRKWHIMLHEIWLGEARSDPFKRKLIGLLQKYLTRNMILAIKPANIFTSNKFYQDSLNKVGIKAQIVPIFSNIPMHAKAFAHLLPEKILQERSDYLIATFFGNMVFSEEVTDQVFKLRQLVELEGKKLILTHIGKNGQAVEYLKYWNARFGIETYCLGEFSEEEISAYMQKIDLGLSTYPKILLEKSGSIAAMCSNGLPVLLLRKSFVKDNRKFDWIEELDEISGLSEFMLNARPLESHVGINSAIDQYLSSFHSKEEKLAL</sequence>
<keyword evidence="2" id="KW-1185">Reference proteome</keyword>
<accession>A0A9X2KWL9</accession>
<evidence type="ECO:0008006" key="3">
    <source>
        <dbReference type="Google" id="ProtNLM"/>
    </source>
</evidence>
<name>A0A9X2KWL9_9FLAO</name>
<gene>
    <name evidence="1" type="ORF">MKO06_06630</name>
</gene>
<dbReference type="EMBL" id="JANCNS010000001">
    <property type="protein sequence ID" value="MCP9199574.1"/>
    <property type="molecule type" value="Genomic_DNA"/>
</dbReference>
<proteinExistence type="predicted"/>
<dbReference type="Proteomes" id="UP001155280">
    <property type="component" value="Unassembled WGS sequence"/>
</dbReference>
<evidence type="ECO:0000313" key="2">
    <source>
        <dbReference type="Proteomes" id="UP001155280"/>
    </source>
</evidence>